<dbReference type="KEGG" id="lhk:LHK_01669"/>
<dbReference type="Proteomes" id="UP000002010">
    <property type="component" value="Chromosome"/>
</dbReference>
<reference evidence="1 2" key="1">
    <citation type="journal article" date="2009" name="PLoS Genet.">
        <title>The complete genome and proteome of Laribacter hongkongensis reveal potential mechanisms for adaptations to different temperatures and habitats.</title>
        <authorList>
            <person name="Woo P.C."/>
            <person name="Lau S.K."/>
            <person name="Tse H."/>
            <person name="Teng J.L."/>
            <person name="Curreem S.O."/>
            <person name="Tsang A.K."/>
            <person name="Fan R.Y."/>
            <person name="Wong G.K."/>
            <person name="Huang Y."/>
            <person name="Loman N.J."/>
            <person name="Snyder L.A."/>
            <person name="Cai J.J."/>
            <person name="Huang J.D."/>
            <person name="Mak W."/>
            <person name="Pallen M.J."/>
            <person name="Lok S."/>
            <person name="Yuen K.Y."/>
        </authorList>
    </citation>
    <scope>NUCLEOTIDE SEQUENCE [LARGE SCALE GENOMIC DNA]</scope>
    <source>
        <strain evidence="1 2">HLHK9</strain>
    </source>
</reference>
<evidence type="ECO:0000313" key="2">
    <source>
        <dbReference type="Proteomes" id="UP000002010"/>
    </source>
</evidence>
<dbReference type="HOGENOM" id="CLU_2973889_0_0_4"/>
<sequence>MTSAPFGAEGSACVLFDFSGDIWMFCLKTLDGHPHLPGCHLGWALARSSAVLCDVAVV</sequence>
<evidence type="ECO:0000313" key="1">
    <source>
        <dbReference type="EMBL" id="ACO74654.1"/>
    </source>
</evidence>
<organism evidence="1 2">
    <name type="scientific">Laribacter hongkongensis (strain HLHK9)</name>
    <dbReference type="NCBI Taxonomy" id="557598"/>
    <lineage>
        <taxon>Bacteria</taxon>
        <taxon>Pseudomonadati</taxon>
        <taxon>Pseudomonadota</taxon>
        <taxon>Betaproteobacteria</taxon>
        <taxon>Neisseriales</taxon>
        <taxon>Aquaspirillaceae</taxon>
        <taxon>Laribacter</taxon>
    </lineage>
</organism>
<dbReference type="AlphaFoldDB" id="C1D863"/>
<keyword evidence="2" id="KW-1185">Reference proteome</keyword>
<protein>
    <submittedName>
        <fullName evidence="1">Uncharacterized protein</fullName>
    </submittedName>
</protein>
<name>C1D863_LARHH</name>
<gene>
    <name evidence="1" type="ordered locus">LHK_01669</name>
</gene>
<dbReference type="EMBL" id="CP001154">
    <property type="protein sequence ID" value="ACO74654.1"/>
    <property type="molecule type" value="Genomic_DNA"/>
</dbReference>
<proteinExistence type="predicted"/>
<accession>C1D863</accession>